<dbReference type="AlphaFoldDB" id="A0AAP7GYT1"/>
<sequence length="62" mass="7170">MILRGQRWSREIFIAWCIVLNVLGHVLFEDMQITLVSVAFSIINIICLYHSSANRFFARKGA</sequence>
<name>A0AAP7GYT1_AGGAP</name>
<accession>A0AAP7GYT1</accession>
<dbReference type="EMBL" id="MAQE01000013">
    <property type="protein sequence ID" value="OBY52007.1"/>
    <property type="molecule type" value="Genomic_DNA"/>
</dbReference>
<gene>
    <name evidence="2" type="ORF">BBB52_06485</name>
</gene>
<evidence type="ECO:0000313" key="2">
    <source>
        <dbReference type="EMBL" id="OBY52007.1"/>
    </source>
</evidence>
<feature type="transmembrane region" description="Helical" evidence="1">
    <location>
        <begin position="34"/>
        <end position="51"/>
    </location>
</feature>
<evidence type="ECO:0000313" key="3">
    <source>
        <dbReference type="Proteomes" id="UP000092746"/>
    </source>
</evidence>
<evidence type="ECO:0000256" key="1">
    <source>
        <dbReference type="SAM" id="Phobius"/>
    </source>
</evidence>
<keyword evidence="1" id="KW-0812">Transmembrane</keyword>
<feature type="transmembrane region" description="Helical" evidence="1">
    <location>
        <begin position="12"/>
        <end position="28"/>
    </location>
</feature>
<reference evidence="2 3" key="1">
    <citation type="submission" date="2016-06" db="EMBL/GenBank/DDBJ databases">
        <title>Simultaneous identification of Haemophilus influenzae and Haemophilus haemolyticus using TaqMan real-time PCR.</title>
        <authorList>
            <person name="Price E.P."/>
            <person name="Sarovich D.S."/>
            <person name="Harris T."/>
            <person name="Spargo J.C."/>
            <person name="Nosworthy E."/>
            <person name="Beissbarth J."/>
            <person name="Smith-Vaughan H."/>
        </authorList>
    </citation>
    <scope>NUCLEOTIDE SEQUENCE [LARGE SCALE GENOMIC DNA]</scope>
    <source>
        <strain evidence="2 3">ATCC 7901</strain>
    </source>
</reference>
<protein>
    <submittedName>
        <fullName evidence="2">Uncharacterized protein</fullName>
    </submittedName>
</protein>
<keyword evidence="1" id="KW-1133">Transmembrane helix</keyword>
<organism evidence="2 3">
    <name type="scientific">Aggregatibacter aphrophilus</name>
    <name type="common">Haemophilus aphrophilus</name>
    <dbReference type="NCBI Taxonomy" id="732"/>
    <lineage>
        <taxon>Bacteria</taxon>
        <taxon>Pseudomonadati</taxon>
        <taxon>Pseudomonadota</taxon>
        <taxon>Gammaproteobacteria</taxon>
        <taxon>Pasteurellales</taxon>
        <taxon>Pasteurellaceae</taxon>
        <taxon>Aggregatibacter</taxon>
    </lineage>
</organism>
<keyword evidence="1" id="KW-0472">Membrane</keyword>
<comment type="caution">
    <text evidence="2">The sequence shown here is derived from an EMBL/GenBank/DDBJ whole genome shotgun (WGS) entry which is preliminary data.</text>
</comment>
<proteinExistence type="predicted"/>
<dbReference type="Proteomes" id="UP000092746">
    <property type="component" value="Unassembled WGS sequence"/>
</dbReference>